<dbReference type="Proteomes" id="UP001457282">
    <property type="component" value="Unassembled WGS sequence"/>
</dbReference>
<dbReference type="PANTHER" id="PTHR37754:SF1">
    <property type="entry name" value="CALCIUM ION-BINDING PROTEIN"/>
    <property type="match status" value="1"/>
</dbReference>
<accession>A0AAW1VSJ5</accession>
<dbReference type="PANTHER" id="PTHR37754">
    <property type="entry name" value="CALCIUM ION-BINDING PROTEIN"/>
    <property type="match status" value="1"/>
</dbReference>
<sequence length="162" mass="17935">MGLLSSTMRKGSEQVVHYAMDAVCQKLVPEEIKNFDEFHIAMLEVITAFNAGLPGIHYEVPGLKEVEGLYDIWKRATDKKKAFIEFMEKNVKLSRADNTTMFAGILMPPAAMAAKKAGENVPQLNIIKNVPDVLFVPSATVLALISVKVSRRLFIKSKAPES</sequence>
<name>A0AAW1VSJ5_RUBAR</name>
<evidence type="ECO:0000313" key="2">
    <source>
        <dbReference type="Proteomes" id="UP001457282"/>
    </source>
</evidence>
<protein>
    <submittedName>
        <fullName evidence="1">Uncharacterized protein</fullName>
    </submittedName>
</protein>
<comment type="caution">
    <text evidence="1">The sequence shown here is derived from an EMBL/GenBank/DDBJ whole genome shotgun (WGS) entry which is preliminary data.</text>
</comment>
<organism evidence="1 2">
    <name type="scientific">Rubus argutus</name>
    <name type="common">Southern blackberry</name>
    <dbReference type="NCBI Taxonomy" id="59490"/>
    <lineage>
        <taxon>Eukaryota</taxon>
        <taxon>Viridiplantae</taxon>
        <taxon>Streptophyta</taxon>
        <taxon>Embryophyta</taxon>
        <taxon>Tracheophyta</taxon>
        <taxon>Spermatophyta</taxon>
        <taxon>Magnoliopsida</taxon>
        <taxon>eudicotyledons</taxon>
        <taxon>Gunneridae</taxon>
        <taxon>Pentapetalae</taxon>
        <taxon>rosids</taxon>
        <taxon>fabids</taxon>
        <taxon>Rosales</taxon>
        <taxon>Rosaceae</taxon>
        <taxon>Rosoideae</taxon>
        <taxon>Rosoideae incertae sedis</taxon>
        <taxon>Rubus</taxon>
    </lineage>
</organism>
<gene>
    <name evidence="1" type="ORF">M0R45_034953</name>
</gene>
<keyword evidence="2" id="KW-1185">Reference proteome</keyword>
<proteinExistence type="predicted"/>
<dbReference type="EMBL" id="JBEDUW010000007">
    <property type="protein sequence ID" value="KAK9911027.1"/>
    <property type="molecule type" value="Genomic_DNA"/>
</dbReference>
<reference evidence="1 2" key="1">
    <citation type="journal article" date="2023" name="G3 (Bethesda)">
        <title>A chromosome-length genome assembly and annotation of blackberry (Rubus argutus, cv. 'Hillquist').</title>
        <authorList>
            <person name="Bruna T."/>
            <person name="Aryal R."/>
            <person name="Dudchenko O."/>
            <person name="Sargent D.J."/>
            <person name="Mead D."/>
            <person name="Buti M."/>
            <person name="Cavallini A."/>
            <person name="Hytonen T."/>
            <person name="Andres J."/>
            <person name="Pham M."/>
            <person name="Weisz D."/>
            <person name="Mascagni F."/>
            <person name="Usai G."/>
            <person name="Natali L."/>
            <person name="Bassil N."/>
            <person name="Fernandez G.E."/>
            <person name="Lomsadze A."/>
            <person name="Armour M."/>
            <person name="Olukolu B."/>
            <person name="Poorten T."/>
            <person name="Britton C."/>
            <person name="Davik J."/>
            <person name="Ashrafi H."/>
            <person name="Aiden E.L."/>
            <person name="Borodovsky M."/>
            <person name="Worthington M."/>
        </authorList>
    </citation>
    <scope>NUCLEOTIDE SEQUENCE [LARGE SCALE GENOMIC DNA]</scope>
    <source>
        <strain evidence="1">PI 553951</strain>
    </source>
</reference>
<dbReference type="AlphaFoldDB" id="A0AAW1VSJ5"/>
<evidence type="ECO:0000313" key="1">
    <source>
        <dbReference type="EMBL" id="KAK9911027.1"/>
    </source>
</evidence>